<accession>A0A371GW09</accession>
<sequence length="354" mass="39093">MGTQTIYIYKILFKDLGVTVPFDSFAAGVLRILEVAPSQLYPNGVATVCNASFSTDSKPLPHYYRFTSKFKGFNRNSLSPEEKFDHSLMEELPRGMSCKELMAISFDSHPTKLFNDILKRQEFDLYPLMQRFLNKRGLVVQANFHEHGASIANTKLLVIPNVAVVAKKTPAIVASSAVPKKAIVVKKSLVEKALVARVVLANFTPIKTTTPLVGDLPTLDSTIRKRKVVELDREEVSKKGKETTPPTIDFDKVAPSSMVGSDSPLVANIVEIALIIPPPLLGDFACFSAPLDSNSYWGTMLDLRGALPIGFVKQFNHELLTSIGYKGSMDMVMAYQLRSMATIAIWGETLYEAK</sequence>
<protein>
    <submittedName>
        <fullName evidence="1">Uncharacterized protein</fullName>
    </submittedName>
</protein>
<reference evidence="1" key="1">
    <citation type="submission" date="2018-05" db="EMBL/GenBank/DDBJ databases">
        <title>Draft genome of Mucuna pruriens seed.</title>
        <authorList>
            <person name="Nnadi N.E."/>
            <person name="Vos R."/>
            <person name="Hasami M.H."/>
            <person name="Devisetty U.K."/>
            <person name="Aguiy J.C."/>
        </authorList>
    </citation>
    <scope>NUCLEOTIDE SEQUENCE [LARGE SCALE GENOMIC DNA]</scope>
    <source>
        <strain evidence="1">JCA_2017</strain>
    </source>
</reference>
<proteinExistence type="predicted"/>
<evidence type="ECO:0000313" key="1">
    <source>
        <dbReference type="EMBL" id="RDX94613.1"/>
    </source>
</evidence>
<dbReference type="AlphaFoldDB" id="A0A371GW09"/>
<keyword evidence="2" id="KW-1185">Reference proteome</keyword>
<organism evidence="1 2">
    <name type="scientific">Mucuna pruriens</name>
    <name type="common">Velvet bean</name>
    <name type="synonym">Dolichos pruriens</name>
    <dbReference type="NCBI Taxonomy" id="157652"/>
    <lineage>
        <taxon>Eukaryota</taxon>
        <taxon>Viridiplantae</taxon>
        <taxon>Streptophyta</taxon>
        <taxon>Embryophyta</taxon>
        <taxon>Tracheophyta</taxon>
        <taxon>Spermatophyta</taxon>
        <taxon>Magnoliopsida</taxon>
        <taxon>eudicotyledons</taxon>
        <taxon>Gunneridae</taxon>
        <taxon>Pentapetalae</taxon>
        <taxon>rosids</taxon>
        <taxon>fabids</taxon>
        <taxon>Fabales</taxon>
        <taxon>Fabaceae</taxon>
        <taxon>Papilionoideae</taxon>
        <taxon>50 kb inversion clade</taxon>
        <taxon>NPAAA clade</taxon>
        <taxon>indigoferoid/millettioid clade</taxon>
        <taxon>Phaseoleae</taxon>
        <taxon>Mucuna</taxon>
    </lineage>
</organism>
<dbReference type="EMBL" id="QJKJ01004323">
    <property type="protein sequence ID" value="RDX94613.1"/>
    <property type="molecule type" value="Genomic_DNA"/>
</dbReference>
<evidence type="ECO:0000313" key="2">
    <source>
        <dbReference type="Proteomes" id="UP000257109"/>
    </source>
</evidence>
<gene>
    <name evidence="1" type="ORF">CR513_22986</name>
</gene>
<feature type="non-terminal residue" evidence="1">
    <location>
        <position position="1"/>
    </location>
</feature>
<dbReference type="Proteomes" id="UP000257109">
    <property type="component" value="Unassembled WGS sequence"/>
</dbReference>
<comment type="caution">
    <text evidence="1">The sequence shown here is derived from an EMBL/GenBank/DDBJ whole genome shotgun (WGS) entry which is preliminary data.</text>
</comment>
<name>A0A371GW09_MUCPR</name>